<organism evidence="1">
    <name type="scientific">Caudovirales sp. ctLhN17</name>
    <dbReference type="NCBI Taxonomy" id="2825764"/>
    <lineage>
        <taxon>Viruses</taxon>
        <taxon>Duplodnaviria</taxon>
        <taxon>Heunggongvirae</taxon>
        <taxon>Uroviricota</taxon>
        <taxon>Caudoviricetes</taxon>
    </lineage>
</organism>
<proteinExistence type="predicted"/>
<evidence type="ECO:0000313" key="1">
    <source>
        <dbReference type="EMBL" id="DAD98330.1"/>
    </source>
</evidence>
<sequence length="58" mass="6391">MININCSSPLALIAKVCIPFFWSGEGLFRFCKIDPDTRNNHVIHHSATSQNSASSNIS</sequence>
<accession>A0A8S5NVU2</accession>
<reference evidence="1" key="1">
    <citation type="journal article" date="2021" name="Proc. Natl. Acad. Sci. U.S.A.">
        <title>A Catalog of Tens of Thousands of Viruses from Human Metagenomes Reveals Hidden Associations with Chronic Diseases.</title>
        <authorList>
            <person name="Tisza M.J."/>
            <person name="Buck C.B."/>
        </authorList>
    </citation>
    <scope>NUCLEOTIDE SEQUENCE</scope>
    <source>
        <strain evidence="1">CtLhN17</strain>
    </source>
</reference>
<protein>
    <submittedName>
        <fullName evidence="1">Uncharacterized protein</fullName>
    </submittedName>
</protein>
<name>A0A8S5NVU2_9CAUD</name>
<dbReference type="EMBL" id="BK015259">
    <property type="protein sequence ID" value="DAD98330.1"/>
    <property type="molecule type" value="Genomic_DNA"/>
</dbReference>